<dbReference type="AlphaFoldDB" id="A0AA89TM02"/>
<feature type="region of interest" description="Disordered" evidence="1">
    <location>
        <begin position="1"/>
        <end position="30"/>
    </location>
</feature>
<comment type="caution">
    <text evidence="2">The sequence shown here is derived from an EMBL/GenBank/DDBJ whole genome shotgun (WGS) entry which is preliminary data.</text>
</comment>
<dbReference type="EMBL" id="JACHLX010000002">
    <property type="protein sequence ID" value="MBB5816789.1"/>
    <property type="molecule type" value="Genomic_DNA"/>
</dbReference>
<protein>
    <submittedName>
        <fullName evidence="2">Uncharacterized protein</fullName>
    </submittedName>
</protein>
<accession>A0AA89TM02</accession>
<evidence type="ECO:0000256" key="1">
    <source>
        <dbReference type="SAM" id="MobiDB-lite"/>
    </source>
</evidence>
<organism evidence="2 3">
    <name type="scientific">Streptomyces collinus</name>
    <dbReference type="NCBI Taxonomy" id="42684"/>
    <lineage>
        <taxon>Bacteria</taxon>
        <taxon>Bacillati</taxon>
        <taxon>Actinomycetota</taxon>
        <taxon>Actinomycetes</taxon>
        <taxon>Kitasatosporales</taxon>
        <taxon>Streptomycetaceae</taxon>
        <taxon>Streptomyces</taxon>
    </lineage>
</organism>
<gene>
    <name evidence="2" type="ORF">HNR72_007911</name>
</gene>
<reference evidence="2 3" key="1">
    <citation type="submission" date="2020-08" db="EMBL/GenBank/DDBJ databases">
        <title>Sequencing the genomes of 1000 actinobacteria strains.</title>
        <authorList>
            <person name="Klenk H.-P."/>
        </authorList>
    </citation>
    <scope>NUCLEOTIDE SEQUENCE [LARGE SCALE GENOMIC DNA]</scope>
    <source>
        <strain evidence="2 3">DSM 40129</strain>
    </source>
</reference>
<sequence>MLDRYLHDLRAPPTQCSEKPQTAQNLKKHY</sequence>
<dbReference type="Proteomes" id="UP000579531">
    <property type="component" value="Unassembled WGS sequence"/>
</dbReference>
<feature type="compositionally biased region" description="Basic and acidic residues" evidence="1">
    <location>
        <begin position="1"/>
        <end position="10"/>
    </location>
</feature>
<proteinExistence type="predicted"/>
<name>A0AA89TM02_STRCU</name>
<keyword evidence="3" id="KW-1185">Reference proteome</keyword>
<feature type="compositionally biased region" description="Polar residues" evidence="1">
    <location>
        <begin position="14"/>
        <end position="30"/>
    </location>
</feature>
<evidence type="ECO:0000313" key="2">
    <source>
        <dbReference type="EMBL" id="MBB5816789.1"/>
    </source>
</evidence>
<evidence type="ECO:0000313" key="3">
    <source>
        <dbReference type="Proteomes" id="UP000579531"/>
    </source>
</evidence>